<evidence type="ECO:0000256" key="2">
    <source>
        <dbReference type="ARBA" id="ARBA00023125"/>
    </source>
</evidence>
<reference evidence="5 6" key="2">
    <citation type="submission" date="2016-08" db="EMBL/GenBank/DDBJ databases">
        <title>Orenia metallireducens sp. nov. strain Z6, a Novel Metal-reducing Firmicute from the Deep Subsurface.</title>
        <authorList>
            <person name="Maxim B.I."/>
            <person name="Kenneth K."/>
            <person name="Flynn T.M."/>
            <person name="Oloughlin E.J."/>
            <person name="Locke R.A."/>
            <person name="Weber J.R."/>
            <person name="Egan S.M."/>
            <person name="Mackie R.I."/>
            <person name="Cann I.K."/>
        </authorList>
    </citation>
    <scope>NUCLEOTIDE SEQUENCE [LARGE SCALE GENOMIC DNA]</scope>
    <source>
        <strain evidence="5 6">Z6</strain>
    </source>
</reference>
<dbReference type="CDD" id="cd06267">
    <property type="entry name" value="PBP1_LacI_sugar_binding-like"/>
    <property type="match status" value="1"/>
</dbReference>
<organism evidence="5 6">
    <name type="scientific">Orenia metallireducens</name>
    <dbReference type="NCBI Taxonomy" id="1413210"/>
    <lineage>
        <taxon>Bacteria</taxon>
        <taxon>Bacillati</taxon>
        <taxon>Bacillota</taxon>
        <taxon>Clostridia</taxon>
        <taxon>Halanaerobiales</taxon>
        <taxon>Halobacteroidaceae</taxon>
        <taxon>Orenia</taxon>
    </lineage>
</organism>
<dbReference type="Pfam" id="PF00532">
    <property type="entry name" value="Peripla_BP_1"/>
    <property type="match status" value="1"/>
</dbReference>
<dbReference type="CDD" id="cd01392">
    <property type="entry name" value="HTH_LacI"/>
    <property type="match status" value="1"/>
</dbReference>
<dbReference type="SUPFAM" id="SSF53822">
    <property type="entry name" value="Periplasmic binding protein-like I"/>
    <property type="match status" value="1"/>
</dbReference>
<dbReference type="InterPro" id="IPR028082">
    <property type="entry name" value="Peripla_BP_I"/>
</dbReference>
<dbReference type="InterPro" id="IPR010982">
    <property type="entry name" value="Lambda_DNA-bd_dom_sf"/>
</dbReference>
<evidence type="ECO:0000313" key="6">
    <source>
        <dbReference type="Proteomes" id="UP000093514"/>
    </source>
</evidence>
<name>A0A1C0A6I2_9FIRM</name>
<dbReference type="SMART" id="SM00354">
    <property type="entry name" value="HTH_LACI"/>
    <property type="match status" value="1"/>
</dbReference>
<dbReference type="GO" id="GO:0000976">
    <property type="term" value="F:transcription cis-regulatory region binding"/>
    <property type="evidence" value="ECO:0007669"/>
    <property type="project" value="TreeGrafter"/>
</dbReference>
<evidence type="ECO:0000313" key="5">
    <source>
        <dbReference type="EMBL" id="OCL25738.1"/>
    </source>
</evidence>
<reference evidence="6" key="1">
    <citation type="submission" date="2016-07" db="EMBL/GenBank/DDBJ databases">
        <authorList>
            <person name="Florea S."/>
            <person name="Webb J.S."/>
            <person name="Jaromczyk J."/>
            <person name="Schardl C.L."/>
        </authorList>
    </citation>
    <scope>NUCLEOTIDE SEQUENCE [LARGE SCALE GENOMIC DNA]</scope>
    <source>
        <strain evidence="6">Z6</strain>
    </source>
</reference>
<dbReference type="Gene3D" id="1.10.260.40">
    <property type="entry name" value="lambda repressor-like DNA-binding domains"/>
    <property type="match status" value="1"/>
</dbReference>
<keyword evidence="1" id="KW-0805">Transcription regulation</keyword>
<feature type="domain" description="HTH lacI-type" evidence="4">
    <location>
        <begin position="3"/>
        <end position="57"/>
    </location>
</feature>
<protein>
    <submittedName>
        <fullName evidence="5">LacI family transcriptional regulator</fullName>
    </submittedName>
</protein>
<keyword evidence="2" id="KW-0238">DNA-binding</keyword>
<dbReference type="PANTHER" id="PTHR30146">
    <property type="entry name" value="LACI-RELATED TRANSCRIPTIONAL REPRESSOR"/>
    <property type="match status" value="1"/>
</dbReference>
<evidence type="ECO:0000256" key="1">
    <source>
        <dbReference type="ARBA" id="ARBA00023015"/>
    </source>
</evidence>
<comment type="caution">
    <text evidence="5">The sequence shown here is derived from an EMBL/GenBank/DDBJ whole genome shotgun (WGS) entry which is preliminary data.</text>
</comment>
<evidence type="ECO:0000256" key="3">
    <source>
        <dbReference type="ARBA" id="ARBA00023163"/>
    </source>
</evidence>
<dbReference type="Proteomes" id="UP000093514">
    <property type="component" value="Unassembled WGS sequence"/>
</dbReference>
<dbReference type="InterPro" id="IPR000843">
    <property type="entry name" value="HTH_LacI"/>
</dbReference>
<sequence>MSITMKDIASILGVSESTVSRAINNKPGVGEETKKKILDVAKRYNYQPNLLARNLARQESNMIGLILPDISSLFYSEVTRAIQDVATKNDYQVIVCNTDGDEEREAAYIEWLQGNKIAGIIFLGDGLANNKIINLGLSGYPIVLANRLVEEVMLPSVIIDNNTGAFEATKHLLEKGHKRIALINGPKDNLVSQNRLQGYRQALKEYSLDYDPKLIVNKDWSRECGYQGFLELLDLEEPPTAIFAANDLIAVGVIDAIKMGGYLIPEEIAVVGFEDTIVTSIIEPSLTTVAQPMYELGANSAKKLFSLIEDEDIKENIEILTSKLIVRKST</sequence>
<proteinExistence type="predicted"/>
<keyword evidence="3" id="KW-0804">Transcription</keyword>
<dbReference type="EMBL" id="LWDV01000010">
    <property type="protein sequence ID" value="OCL25738.1"/>
    <property type="molecule type" value="Genomic_DNA"/>
</dbReference>
<dbReference type="PANTHER" id="PTHR30146:SF109">
    <property type="entry name" value="HTH-TYPE TRANSCRIPTIONAL REGULATOR GALS"/>
    <property type="match status" value="1"/>
</dbReference>
<dbReference type="InterPro" id="IPR001761">
    <property type="entry name" value="Peripla_BP/Lac1_sug-bd_dom"/>
</dbReference>
<dbReference type="Pfam" id="PF00356">
    <property type="entry name" value="LacI"/>
    <property type="match status" value="1"/>
</dbReference>
<dbReference type="SUPFAM" id="SSF47413">
    <property type="entry name" value="lambda repressor-like DNA-binding domains"/>
    <property type="match status" value="1"/>
</dbReference>
<dbReference type="PROSITE" id="PS50932">
    <property type="entry name" value="HTH_LACI_2"/>
    <property type="match status" value="1"/>
</dbReference>
<accession>A0A1C0A6I2</accession>
<evidence type="ECO:0000259" key="4">
    <source>
        <dbReference type="PROSITE" id="PS50932"/>
    </source>
</evidence>
<dbReference type="RefSeq" id="WP_068719648.1">
    <property type="nucleotide sequence ID" value="NZ_LWDV01000010.1"/>
</dbReference>
<dbReference type="Gene3D" id="3.40.50.2300">
    <property type="match status" value="2"/>
</dbReference>
<dbReference type="OrthoDB" id="308642at2"/>
<keyword evidence="6" id="KW-1185">Reference proteome</keyword>
<dbReference type="AlphaFoldDB" id="A0A1C0A6I2"/>
<gene>
    <name evidence="5" type="ORF">U472_15555</name>
</gene>
<dbReference type="GO" id="GO:0003700">
    <property type="term" value="F:DNA-binding transcription factor activity"/>
    <property type="evidence" value="ECO:0007669"/>
    <property type="project" value="TreeGrafter"/>
</dbReference>